<dbReference type="InterPro" id="IPR000835">
    <property type="entry name" value="HTH_MarR-typ"/>
</dbReference>
<dbReference type="Pfam" id="PF01047">
    <property type="entry name" value="MarR"/>
    <property type="match status" value="1"/>
</dbReference>
<dbReference type="Gene3D" id="1.10.10.10">
    <property type="entry name" value="Winged helix-like DNA-binding domain superfamily/Winged helix DNA-binding domain"/>
    <property type="match status" value="1"/>
</dbReference>
<dbReference type="PANTHER" id="PTHR33164">
    <property type="entry name" value="TRANSCRIPTIONAL REGULATOR, MARR FAMILY"/>
    <property type="match status" value="1"/>
</dbReference>
<evidence type="ECO:0000313" key="2">
    <source>
        <dbReference type="EMBL" id="SED98641.1"/>
    </source>
</evidence>
<dbReference type="GO" id="GO:0006950">
    <property type="term" value="P:response to stress"/>
    <property type="evidence" value="ECO:0007669"/>
    <property type="project" value="TreeGrafter"/>
</dbReference>
<organism evidence="2 3">
    <name type="scientific">Arthrobacter alpinus</name>
    <dbReference type="NCBI Taxonomy" id="656366"/>
    <lineage>
        <taxon>Bacteria</taxon>
        <taxon>Bacillati</taxon>
        <taxon>Actinomycetota</taxon>
        <taxon>Actinomycetes</taxon>
        <taxon>Micrococcales</taxon>
        <taxon>Micrococcaceae</taxon>
        <taxon>Arthrobacter</taxon>
    </lineage>
</organism>
<dbReference type="AlphaFoldDB" id="A0A1H5F5H7"/>
<dbReference type="GO" id="GO:0003677">
    <property type="term" value="F:DNA binding"/>
    <property type="evidence" value="ECO:0007669"/>
    <property type="project" value="UniProtKB-KW"/>
</dbReference>
<dbReference type="SMART" id="SM00347">
    <property type="entry name" value="HTH_MARR"/>
    <property type="match status" value="1"/>
</dbReference>
<dbReference type="SUPFAM" id="SSF46785">
    <property type="entry name" value="Winged helix' DNA-binding domain"/>
    <property type="match status" value="1"/>
</dbReference>
<dbReference type="InterPro" id="IPR036388">
    <property type="entry name" value="WH-like_DNA-bd_sf"/>
</dbReference>
<gene>
    <name evidence="2" type="ORF">SAMN04489740_0425</name>
</gene>
<feature type="domain" description="HTH marR-type" evidence="1">
    <location>
        <begin position="6"/>
        <end position="145"/>
    </location>
</feature>
<accession>A0A1H5F5H7</accession>
<dbReference type="PROSITE" id="PS50995">
    <property type="entry name" value="HTH_MARR_2"/>
    <property type="match status" value="1"/>
</dbReference>
<evidence type="ECO:0000259" key="1">
    <source>
        <dbReference type="PROSITE" id="PS50995"/>
    </source>
</evidence>
<dbReference type="EMBL" id="FNTV01000001">
    <property type="protein sequence ID" value="SED98641.1"/>
    <property type="molecule type" value="Genomic_DNA"/>
</dbReference>
<proteinExistence type="predicted"/>
<reference evidence="2 3" key="1">
    <citation type="submission" date="2016-10" db="EMBL/GenBank/DDBJ databases">
        <authorList>
            <person name="de Groot N.N."/>
        </authorList>
    </citation>
    <scope>NUCLEOTIDE SEQUENCE [LARGE SCALE GENOMIC DNA]</scope>
    <source>
        <strain evidence="2 3">DSM 22274</strain>
    </source>
</reference>
<dbReference type="InterPro" id="IPR039422">
    <property type="entry name" value="MarR/SlyA-like"/>
</dbReference>
<protein>
    <submittedName>
        <fullName evidence="2">DNA-binding transcriptional regulator, MarR family</fullName>
    </submittedName>
</protein>
<dbReference type="RefSeq" id="WP_074710133.1">
    <property type="nucleotide sequence ID" value="NZ_FNTV01000001.1"/>
</dbReference>
<dbReference type="PANTHER" id="PTHR33164:SF43">
    <property type="entry name" value="HTH-TYPE TRANSCRIPTIONAL REPRESSOR YETL"/>
    <property type="match status" value="1"/>
</dbReference>
<evidence type="ECO:0000313" key="3">
    <source>
        <dbReference type="Proteomes" id="UP000182725"/>
    </source>
</evidence>
<sequence length="172" mass="19169">MSDTQEFPLRGQMHQASVLVRQILVLNEDMEFLMRREMDVNETDFQAMQHLMKHRCMSPGELAQLLHLTPAATTTVIDRLVGKGHVLRAPHPTDRRRWLISASEESVRAAMAKLMPMILEVDEKVRGYDDAEQAVIVDFLGGVVGAMGNRIAALQNSIPGPEGPTEPSNGER</sequence>
<name>A0A1H5F5H7_9MICC</name>
<keyword evidence="2" id="KW-0238">DNA-binding</keyword>
<dbReference type="Proteomes" id="UP000182725">
    <property type="component" value="Unassembled WGS sequence"/>
</dbReference>
<dbReference type="GO" id="GO:0003700">
    <property type="term" value="F:DNA-binding transcription factor activity"/>
    <property type="evidence" value="ECO:0007669"/>
    <property type="project" value="InterPro"/>
</dbReference>
<dbReference type="InterPro" id="IPR036390">
    <property type="entry name" value="WH_DNA-bd_sf"/>
</dbReference>